<sequence>MELLMIHNHLGIAGVFTISKGKSLDTLEVVADWQSNLITDGGMDALGDSGSGYPRSMYDLIAYLAVGSGSATPAFTDTALGAQVAQVGRTTSDNGGTTTAPYYAYSRCQYQFPAGTATGVLSELGAKAYNNNTGAYILSTRALIKDSAGNPTTITVLSDEILVVTYELRMYVDTTPVVTTETIKGVSTTVTCKPIAMGRSGGLNGQSAVVWSDYVWGCYYFTGGTGDGTGAITDQYPPGNNVSYSDLYIQRVEYIPGTYYRDCVCRMSINNVPGSPITAAMGLSSCVAFQVGFSPGITKTGSETSNLRMRVSWSRYTP</sequence>
<dbReference type="RefSeq" id="YP_009791568.1">
    <property type="nucleotide sequence ID" value="NC_047840.1"/>
</dbReference>
<protein>
    <submittedName>
        <fullName evidence="1">Tail fiber protein</fullName>
    </submittedName>
</protein>
<keyword evidence="2" id="KW-1185">Reference proteome</keyword>
<accession>A0A249XLB3</accession>
<organism evidence="1 2">
    <name type="scientific">Xanthomonas phage phi Xc10</name>
    <dbReference type="NCBI Taxonomy" id="2024237"/>
    <lineage>
        <taxon>Viruses</taxon>
        <taxon>Duplodnaviria</taxon>
        <taxon>Heunggongvirae</taxon>
        <taxon>Uroviricota</taxon>
        <taxon>Caudoviricetes</taxon>
        <taxon>Autographivirales</taxon>
        <taxon>Autonotataviridae</taxon>
        <taxon>Gujervirinae</taxon>
        <taxon>Pradovirus</taxon>
        <taxon>Pradovirus pagan</taxon>
        <taxon>Pradovirus Xc10</taxon>
    </lineage>
</organism>
<dbReference type="EMBL" id="MF375456">
    <property type="protein sequence ID" value="ASZ71998.1"/>
    <property type="molecule type" value="Genomic_DNA"/>
</dbReference>
<dbReference type="Proteomes" id="UP000222265">
    <property type="component" value="Segment"/>
</dbReference>
<evidence type="ECO:0000313" key="1">
    <source>
        <dbReference type="EMBL" id="ASZ71998.1"/>
    </source>
</evidence>
<name>A0A249XLB3_9CAUD</name>
<dbReference type="GeneID" id="54981751"/>
<evidence type="ECO:0000313" key="2">
    <source>
        <dbReference type="Proteomes" id="UP000222265"/>
    </source>
</evidence>
<proteinExistence type="predicted"/>
<dbReference type="KEGG" id="vg:54981751"/>
<reference evidence="2" key="1">
    <citation type="submission" date="2017-06" db="EMBL/GenBank/DDBJ databases">
        <authorList>
            <person name="Cheng Y.T."/>
        </authorList>
    </citation>
    <scope>NUCLEOTIDE SEQUENCE [LARGE SCALE GENOMIC DNA]</scope>
</reference>